<dbReference type="OrthoDB" id="9789133at2"/>
<dbReference type="RefSeq" id="WP_068346924.1">
    <property type="nucleotide sequence ID" value="NZ_JFHK01000005.1"/>
</dbReference>
<gene>
    <name evidence="1" type="ORF">AT15_08945</name>
</gene>
<dbReference type="PANTHER" id="PTHR42967:SF1">
    <property type="entry name" value="MBL FOLD METALLO-HYDROLASE"/>
    <property type="match status" value="1"/>
</dbReference>
<sequence>MKIRWYGHSCFSIESTGKILLTDPFDRSVGYEIPAVEPDLVTESHQHFDHNAHNLLKGSFEVIKDPGEYARFGFAIRGYLTYHDSSRGAERGTNIIFDITVPEGIRVVHLGDLGTVPEKDLLEKLKEPDVLLIPVGGVYTIDSIKAKELCDELSPKVVIPMHFKTKSLKFNLAPVDEFLKYFNNYEEREELLVKTREEFSKIKVRVIKLKY</sequence>
<dbReference type="Gene3D" id="3.60.15.10">
    <property type="entry name" value="Ribonuclease Z/Hydroxyacylglutathione hydrolase-like"/>
    <property type="match status" value="1"/>
</dbReference>
<evidence type="ECO:0000313" key="1">
    <source>
        <dbReference type="EMBL" id="OAA31092.1"/>
    </source>
</evidence>
<dbReference type="InterPro" id="IPR036866">
    <property type="entry name" value="RibonucZ/Hydroxyglut_hydro"/>
</dbReference>
<dbReference type="SUPFAM" id="SSF56281">
    <property type="entry name" value="Metallo-hydrolase/oxidoreductase"/>
    <property type="match status" value="1"/>
</dbReference>
<evidence type="ECO:0000313" key="2">
    <source>
        <dbReference type="Proteomes" id="UP000077339"/>
    </source>
</evidence>
<proteinExistence type="predicted"/>
<organism evidence="1 2">
    <name type="scientific">Kosmotoga arenicorallina S304</name>
    <dbReference type="NCBI Taxonomy" id="1453497"/>
    <lineage>
        <taxon>Bacteria</taxon>
        <taxon>Thermotogati</taxon>
        <taxon>Thermotogota</taxon>
        <taxon>Thermotogae</taxon>
        <taxon>Kosmotogales</taxon>
        <taxon>Kosmotogaceae</taxon>
        <taxon>Kosmotoga</taxon>
    </lineage>
</organism>
<comment type="caution">
    <text evidence="1">The sequence shown here is derived from an EMBL/GenBank/DDBJ whole genome shotgun (WGS) entry which is preliminary data.</text>
</comment>
<dbReference type="AlphaFoldDB" id="A0A176K1R2"/>
<accession>A0A176K1R2</accession>
<dbReference type="Pfam" id="PF13483">
    <property type="entry name" value="Lactamase_B_3"/>
    <property type="match status" value="1"/>
</dbReference>
<protein>
    <recommendedName>
        <fullName evidence="3">Zn-dependent hydrolase</fullName>
    </recommendedName>
</protein>
<dbReference type="Proteomes" id="UP000077339">
    <property type="component" value="Unassembled WGS sequence"/>
</dbReference>
<evidence type="ECO:0008006" key="3">
    <source>
        <dbReference type="Google" id="ProtNLM"/>
    </source>
</evidence>
<dbReference type="STRING" id="1453497.AT15_08945"/>
<dbReference type="PANTHER" id="PTHR42967">
    <property type="entry name" value="METAL DEPENDENT HYDROLASE"/>
    <property type="match status" value="1"/>
</dbReference>
<dbReference type="EMBL" id="JFHK01000005">
    <property type="protein sequence ID" value="OAA31092.1"/>
    <property type="molecule type" value="Genomic_DNA"/>
</dbReference>
<dbReference type="PATRIC" id="fig|1453497.3.peg.1772"/>
<name>A0A176K1R2_9BACT</name>
<reference evidence="1 2" key="1">
    <citation type="submission" date="2014-02" db="EMBL/GenBank/DDBJ databases">
        <title>Kosmotoga genome sequencing.</title>
        <authorList>
            <person name="Pollo S.M."/>
            <person name="Charchuk R."/>
            <person name="Nesbo C.L."/>
        </authorList>
    </citation>
    <scope>NUCLEOTIDE SEQUENCE [LARGE SCALE GENOMIC DNA]</scope>
    <source>
        <strain evidence="1 2">S304</strain>
    </source>
</reference>
<keyword evidence="2" id="KW-1185">Reference proteome</keyword>